<dbReference type="EnsemblPlants" id="AVESA.00010b.r2.1DG0193650.1">
    <property type="protein sequence ID" value="AVESA.00010b.r2.1DG0193650.1.CDS"/>
    <property type="gene ID" value="AVESA.00010b.r2.1DG0193650"/>
</dbReference>
<sequence length="511" mass="55011">MPAGWVVCIYSFTRIRIGTRITPCGSHEKYRSVRDPLKTYPLQGSRVGSSNQASVSSDAMARSVGIETLVLLLLVSSYTSAALGRKAGVAADQESDPAGSAVPGKYAVIFDAGSTGTRVHVFRFNKKMELVKIGDDDVEVFAKVEPGLSSYAGRPKGAAKSMLPLLEKANSIVPGGLMKNTPVKLGATAGLRLIGDDKAEQILEAVRDVVHTKSKFQYDPSWINVLKGSQEGTYLWVALNYLLDKLGGDYTKTVGVIDLGGGSVQMSYAISADAAAAAPVVPGGKDPYVTKEYLKGRDYNIYAHSYLHYGSQASRVEIFKAKSGPFSSCMMAGFNGNYTYNDEQFDAIASPEGASYDKCRDDVIKALNLRAPCATKNCTFNGAWNGGGGAGQAELYVTSSFYYMAADVGFIDSEATSGKTTPAAFKAAAEKICPMSFEEAKAAYPKFRASDAPYICMDLIYQYSLLVDGFGLEPTKEITVVEKVKHEYFMEAAWPLGEAIEAVSPKKRHQD</sequence>
<accession>A0ACD5U6M3</accession>
<protein>
    <submittedName>
        <fullName evidence="1">Uncharacterized protein</fullName>
    </submittedName>
</protein>
<reference evidence="1" key="2">
    <citation type="submission" date="2025-09" db="UniProtKB">
        <authorList>
            <consortium name="EnsemblPlants"/>
        </authorList>
    </citation>
    <scope>IDENTIFICATION</scope>
</reference>
<reference evidence="1" key="1">
    <citation type="submission" date="2021-05" db="EMBL/GenBank/DDBJ databases">
        <authorList>
            <person name="Scholz U."/>
            <person name="Mascher M."/>
            <person name="Fiebig A."/>
        </authorList>
    </citation>
    <scope>NUCLEOTIDE SEQUENCE [LARGE SCALE GENOMIC DNA]</scope>
</reference>
<evidence type="ECO:0000313" key="2">
    <source>
        <dbReference type="Proteomes" id="UP001732700"/>
    </source>
</evidence>
<organism evidence="1 2">
    <name type="scientific">Avena sativa</name>
    <name type="common">Oat</name>
    <dbReference type="NCBI Taxonomy" id="4498"/>
    <lineage>
        <taxon>Eukaryota</taxon>
        <taxon>Viridiplantae</taxon>
        <taxon>Streptophyta</taxon>
        <taxon>Embryophyta</taxon>
        <taxon>Tracheophyta</taxon>
        <taxon>Spermatophyta</taxon>
        <taxon>Magnoliopsida</taxon>
        <taxon>Liliopsida</taxon>
        <taxon>Poales</taxon>
        <taxon>Poaceae</taxon>
        <taxon>BOP clade</taxon>
        <taxon>Pooideae</taxon>
        <taxon>Poodae</taxon>
        <taxon>Poeae</taxon>
        <taxon>Poeae Chloroplast Group 1 (Aveneae type)</taxon>
        <taxon>Aveninae</taxon>
        <taxon>Avena</taxon>
    </lineage>
</organism>
<proteinExistence type="predicted"/>
<name>A0ACD5U6M3_AVESA</name>
<evidence type="ECO:0000313" key="1">
    <source>
        <dbReference type="EnsemblPlants" id="AVESA.00010b.r2.1DG0193650.1.CDS"/>
    </source>
</evidence>
<keyword evidence="2" id="KW-1185">Reference proteome</keyword>
<dbReference type="Proteomes" id="UP001732700">
    <property type="component" value="Chromosome 1D"/>
</dbReference>